<keyword evidence="2" id="KW-1185">Reference proteome</keyword>
<evidence type="ECO:0000313" key="2">
    <source>
        <dbReference type="Proteomes" id="UP000204630"/>
    </source>
</evidence>
<name>A0A0N9BAT3_9CAUD</name>
<sequence length="65" mass="7669">MKVRITQHKSIGGNIYYKGEYKNFWWGWLPLCGKYGEVIKGYDIKDVEKSIKESKKGNVVKEWTI</sequence>
<protein>
    <submittedName>
        <fullName evidence="1">Uncharacterized protein</fullName>
    </submittedName>
</protein>
<proteinExistence type="predicted"/>
<dbReference type="KEGG" id="vg:26797770"/>
<accession>A0A0N9BAT3</accession>
<dbReference type="GeneID" id="26797770"/>
<evidence type="ECO:0000313" key="1">
    <source>
        <dbReference type="EMBL" id="ALA06958.1"/>
    </source>
</evidence>
<reference evidence="1 2" key="1">
    <citation type="journal article" date="2015" name="Appl. Environ. Microbiol.">
        <title>A virulent phage infecting Lactococcus garvieae, with homology to Lactococcus lactis phages.</title>
        <authorList>
            <person name="Eraclio G."/>
            <person name="Tremblay D.M."/>
            <person name="Lacelle-Cote A."/>
            <person name="Labrie S.J."/>
            <person name="Fortina M.G."/>
            <person name="Moineau S."/>
        </authorList>
    </citation>
    <scope>NUCLEOTIDE SEQUENCE [LARGE SCALE GENOMIC DNA]</scope>
</reference>
<organism evidence="1 2">
    <name type="scientific">Lactococcus phage GE1</name>
    <dbReference type="NCBI Taxonomy" id="1698369"/>
    <lineage>
        <taxon>Viruses</taxon>
        <taxon>Duplodnaviria</taxon>
        <taxon>Heunggongvirae</taxon>
        <taxon>Uroviricota</taxon>
        <taxon>Caudoviricetes</taxon>
        <taxon>Chertseyvirus</taxon>
        <taxon>Chertseyvirus GE1</taxon>
    </lineage>
</organism>
<dbReference type="RefSeq" id="YP_009226632.1">
    <property type="nucleotide sequence ID" value="NC_029118.1"/>
</dbReference>
<dbReference type="EMBL" id="KT339177">
    <property type="protein sequence ID" value="ALA06958.1"/>
    <property type="molecule type" value="Genomic_DNA"/>
</dbReference>
<dbReference type="Proteomes" id="UP000204630">
    <property type="component" value="Segment"/>
</dbReference>